<dbReference type="InterPro" id="IPR009078">
    <property type="entry name" value="Ferritin-like_SF"/>
</dbReference>
<proteinExistence type="predicted"/>
<comment type="caution">
    <text evidence="2">The sequence shown here is derived from an EMBL/GenBank/DDBJ whole genome shotgun (WGS) entry which is preliminary data.</text>
</comment>
<evidence type="ECO:0000256" key="1">
    <source>
        <dbReference type="SAM" id="MobiDB-lite"/>
    </source>
</evidence>
<sequence length="186" mass="19800">MNDPSNAPRDIGAISAAEALAHALELTHDSASRYAQLQACLEAHHNQTAADLLGRVVELTLATASSMPGLTAPEQLPRIAPWELVWRCPDLLAMRLGDSAPTACNHQIDGAELLRLVLRRERCAHDCYANACEQVASPATQKMLTAIATRQQEQIARLEALLASSETAAGGGTPAPGDLDPPNRPE</sequence>
<dbReference type="SUPFAM" id="SSF47240">
    <property type="entry name" value="Ferritin-like"/>
    <property type="match status" value="1"/>
</dbReference>
<name>A0A9X0WBU4_9GAMM</name>
<feature type="region of interest" description="Disordered" evidence="1">
    <location>
        <begin position="165"/>
        <end position="186"/>
    </location>
</feature>
<accession>A0A9X0WBU4</accession>
<dbReference type="Proteomes" id="UP001138768">
    <property type="component" value="Unassembled WGS sequence"/>
</dbReference>
<dbReference type="RefSeq" id="WP_200247617.1">
    <property type="nucleotide sequence ID" value="NZ_JAXUFI010000014.1"/>
</dbReference>
<organism evidence="2 3">
    <name type="scientific">Lamprobacter modestohalophilus</name>
    <dbReference type="NCBI Taxonomy" id="1064514"/>
    <lineage>
        <taxon>Bacteria</taxon>
        <taxon>Pseudomonadati</taxon>
        <taxon>Pseudomonadota</taxon>
        <taxon>Gammaproteobacteria</taxon>
        <taxon>Chromatiales</taxon>
        <taxon>Chromatiaceae</taxon>
        <taxon>Lamprobacter</taxon>
    </lineage>
</organism>
<dbReference type="Gene3D" id="1.20.1260.10">
    <property type="match status" value="1"/>
</dbReference>
<protein>
    <submittedName>
        <fullName evidence="2">Uncharacterized protein</fullName>
    </submittedName>
</protein>
<keyword evidence="3" id="KW-1185">Reference proteome</keyword>
<dbReference type="EMBL" id="NRRY01000042">
    <property type="protein sequence ID" value="MBK1620544.1"/>
    <property type="molecule type" value="Genomic_DNA"/>
</dbReference>
<dbReference type="InterPro" id="IPR012347">
    <property type="entry name" value="Ferritin-like"/>
</dbReference>
<gene>
    <name evidence="2" type="ORF">CKO42_19340</name>
</gene>
<dbReference type="AlphaFoldDB" id="A0A9X0WBU4"/>
<evidence type="ECO:0000313" key="3">
    <source>
        <dbReference type="Proteomes" id="UP001138768"/>
    </source>
</evidence>
<evidence type="ECO:0000313" key="2">
    <source>
        <dbReference type="EMBL" id="MBK1620544.1"/>
    </source>
</evidence>
<reference evidence="2 3" key="1">
    <citation type="journal article" date="2020" name="Microorganisms">
        <title>Osmotic Adaptation and Compatible Solute Biosynthesis of Phototrophic Bacteria as Revealed from Genome Analyses.</title>
        <authorList>
            <person name="Imhoff J.F."/>
            <person name="Rahn T."/>
            <person name="Kunzel S."/>
            <person name="Keller A."/>
            <person name="Neulinger S.C."/>
        </authorList>
    </citation>
    <scope>NUCLEOTIDE SEQUENCE [LARGE SCALE GENOMIC DNA]</scope>
    <source>
        <strain evidence="2 3">DSM 25653</strain>
    </source>
</reference>